<evidence type="ECO:0000313" key="3">
    <source>
        <dbReference type="Proteomes" id="UP000515152"/>
    </source>
</evidence>
<dbReference type="InterPro" id="IPR007110">
    <property type="entry name" value="Ig-like_dom"/>
</dbReference>
<protein>
    <submittedName>
        <fullName evidence="4">Amphoterin-induced protein 2-like</fullName>
    </submittedName>
</protein>
<dbReference type="SMART" id="SM00409">
    <property type="entry name" value="IG"/>
    <property type="match status" value="1"/>
</dbReference>
<accession>A0A6P8G0K6</accession>
<gene>
    <name evidence="4" type="primary">LOC116222832</name>
</gene>
<dbReference type="Proteomes" id="UP000515152">
    <property type="component" value="Chromosome 2"/>
</dbReference>
<feature type="chain" id="PRO_5028145766" evidence="1">
    <location>
        <begin position="20"/>
        <end position="158"/>
    </location>
</feature>
<dbReference type="Gene3D" id="2.60.40.10">
    <property type="entry name" value="Immunoglobulins"/>
    <property type="match status" value="1"/>
</dbReference>
<dbReference type="AlphaFoldDB" id="A0A6P8G0K6"/>
<evidence type="ECO:0000259" key="2">
    <source>
        <dbReference type="PROSITE" id="PS50835"/>
    </source>
</evidence>
<keyword evidence="3" id="KW-1185">Reference proteome</keyword>
<proteinExistence type="predicted"/>
<dbReference type="InterPro" id="IPR013106">
    <property type="entry name" value="Ig_V-set"/>
</dbReference>
<keyword evidence="1" id="KW-0732">Signal</keyword>
<dbReference type="Pfam" id="PF07686">
    <property type="entry name" value="V-set"/>
    <property type="match status" value="1"/>
</dbReference>
<organism evidence="3 4">
    <name type="scientific">Clupea harengus</name>
    <name type="common">Atlantic herring</name>
    <dbReference type="NCBI Taxonomy" id="7950"/>
    <lineage>
        <taxon>Eukaryota</taxon>
        <taxon>Metazoa</taxon>
        <taxon>Chordata</taxon>
        <taxon>Craniata</taxon>
        <taxon>Vertebrata</taxon>
        <taxon>Euteleostomi</taxon>
        <taxon>Actinopterygii</taxon>
        <taxon>Neopterygii</taxon>
        <taxon>Teleostei</taxon>
        <taxon>Clupei</taxon>
        <taxon>Clupeiformes</taxon>
        <taxon>Clupeoidei</taxon>
        <taxon>Clupeidae</taxon>
        <taxon>Clupea</taxon>
    </lineage>
</organism>
<sequence>MGWCQGLLLLALPFLGISASFSSSLKTIAVFEGTDVVIPLSVTSELNLTEIQWTFNLLHNTRLLAMLITGESWRVLTPDKRFKITENGSLVLEDAHFEDAGVYICRFYFSDCSIQKHTVNLQVQTHNISIEKTMEKNSTASKTSFTPVLPALSNTHFS</sequence>
<dbReference type="InterPro" id="IPR013783">
    <property type="entry name" value="Ig-like_fold"/>
</dbReference>
<dbReference type="InterPro" id="IPR003599">
    <property type="entry name" value="Ig_sub"/>
</dbReference>
<evidence type="ECO:0000313" key="4">
    <source>
        <dbReference type="RefSeq" id="XP_031433563.1"/>
    </source>
</evidence>
<dbReference type="RefSeq" id="XP_031433563.1">
    <property type="nucleotide sequence ID" value="XM_031577703.1"/>
</dbReference>
<dbReference type="GeneID" id="116222832"/>
<evidence type="ECO:0000256" key="1">
    <source>
        <dbReference type="SAM" id="SignalP"/>
    </source>
</evidence>
<dbReference type="PROSITE" id="PS50835">
    <property type="entry name" value="IG_LIKE"/>
    <property type="match status" value="1"/>
</dbReference>
<dbReference type="KEGG" id="char:116222832"/>
<feature type="signal peptide" evidence="1">
    <location>
        <begin position="1"/>
        <end position="19"/>
    </location>
</feature>
<dbReference type="OrthoDB" id="10532137at2759"/>
<name>A0A6P8G0K6_CLUHA</name>
<feature type="domain" description="Ig-like" evidence="2">
    <location>
        <begin position="13"/>
        <end position="106"/>
    </location>
</feature>
<dbReference type="SUPFAM" id="SSF48726">
    <property type="entry name" value="Immunoglobulin"/>
    <property type="match status" value="1"/>
</dbReference>
<dbReference type="InterPro" id="IPR036179">
    <property type="entry name" value="Ig-like_dom_sf"/>
</dbReference>
<reference evidence="4" key="1">
    <citation type="submission" date="2025-08" db="UniProtKB">
        <authorList>
            <consortium name="RefSeq"/>
        </authorList>
    </citation>
    <scope>IDENTIFICATION</scope>
</reference>